<comment type="caution">
    <text evidence="2">The sequence shown here is derived from an EMBL/GenBank/DDBJ whole genome shotgun (WGS) entry which is preliminary data.</text>
</comment>
<sequence length="93" mass="9998">MRRLLPAAALGLILCGGLPAAAQEPAPATGSRVLMPLPHDGRRLAVRPSAAEAKRPQRTDALRLRPRLSPTRVPRRDGTWARAVAIGVTVRPR</sequence>
<feature type="chain" id="PRO_5041341827" description="Secreted protein" evidence="1">
    <location>
        <begin position="23"/>
        <end position="93"/>
    </location>
</feature>
<feature type="signal peptide" evidence="1">
    <location>
        <begin position="1"/>
        <end position="22"/>
    </location>
</feature>
<keyword evidence="1" id="KW-0732">Signal</keyword>
<protein>
    <recommendedName>
        <fullName evidence="4">Secreted protein</fullName>
    </recommendedName>
</protein>
<name>A0AA37Q8T1_9BACT</name>
<evidence type="ECO:0000256" key="1">
    <source>
        <dbReference type="SAM" id="SignalP"/>
    </source>
</evidence>
<evidence type="ECO:0008006" key="4">
    <source>
        <dbReference type="Google" id="ProtNLM"/>
    </source>
</evidence>
<dbReference type="Proteomes" id="UP001161325">
    <property type="component" value="Unassembled WGS sequence"/>
</dbReference>
<reference evidence="2" key="1">
    <citation type="submission" date="2022-08" db="EMBL/GenBank/DDBJ databases">
        <title>Draft genome sequencing of Roseisolibacter agri AW1220.</title>
        <authorList>
            <person name="Tobiishi Y."/>
            <person name="Tonouchi A."/>
        </authorList>
    </citation>
    <scope>NUCLEOTIDE SEQUENCE</scope>
    <source>
        <strain evidence="2">AW1220</strain>
    </source>
</reference>
<dbReference type="AlphaFoldDB" id="A0AA37Q8T1"/>
<accession>A0AA37Q8T1</accession>
<evidence type="ECO:0000313" key="3">
    <source>
        <dbReference type="Proteomes" id="UP001161325"/>
    </source>
</evidence>
<keyword evidence="3" id="KW-1185">Reference proteome</keyword>
<dbReference type="EMBL" id="BRXS01000009">
    <property type="protein sequence ID" value="GLC28389.1"/>
    <property type="molecule type" value="Genomic_DNA"/>
</dbReference>
<gene>
    <name evidence="2" type="ORF">rosag_49020</name>
</gene>
<evidence type="ECO:0000313" key="2">
    <source>
        <dbReference type="EMBL" id="GLC28389.1"/>
    </source>
</evidence>
<organism evidence="2 3">
    <name type="scientific">Roseisolibacter agri</name>
    <dbReference type="NCBI Taxonomy" id="2014610"/>
    <lineage>
        <taxon>Bacteria</taxon>
        <taxon>Pseudomonadati</taxon>
        <taxon>Gemmatimonadota</taxon>
        <taxon>Gemmatimonadia</taxon>
        <taxon>Gemmatimonadales</taxon>
        <taxon>Gemmatimonadaceae</taxon>
        <taxon>Roseisolibacter</taxon>
    </lineage>
</organism>
<proteinExistence type="predicted"/>
<dbReference type="RefSeq" id="WP_284352784.1">
    <property type="nucleotide sequence ID" value="NZ_BRXS01000009.1"/>
</dbReference>